<dbReference type="GO" id="GO:0004764">
    <property type="term" value="F:shikimate 3-dehydrogenase (NADP+) activity"/>
    <property type="evidence" value="ECO:0007669"/>
    <property type="project" value="InterPro"/>
</dbReference>
<dbReference type="AlphaFoldDB" id="A0A0D2INY4"/>
<dbReference type="PANTHER" id="PTHR21089">
    <property type="entry name" value="SHIKIMATE DEHYDROGENASE"/>
    <property type="match status" value="1"/>
</dbReference>
<evidence type="ECO:0000259" key="1">
    <source>
        <dbReference type="Pfam" id="PF01488"/>
    </source>
</evidence>
<evidence type="ECO:0000313" key="2">
    <source>
        <dbReference type="EMBL" id="KIX04851.1"/>
    </source>
</evidence>
<sequence length="235" mass="26235">MPYKKAIMSHLDGLDELAIKMGACNNIYIAQDGTLRGTNTDWLGVSGCLLDGITPKKNRPALVIGAGGASKAAIHALATILECKEVYIVNRDDREVLELAREVKAKYADLEILHVESPEQAKSLPSPYYIIGTIPDIEPISTKEIIVHQSLEAFLTQAASKGVLLDMCYKPRRTRMLKLAERFGWRTIEGISIIGHQLEEQYRLWCGEDAVRRLPIAEAWRVLYQAAEGSREINF</sequence>
<dbReference type="UniPathway" id="UPA00053">
    <property type="reaction ID" value="UER00087"/>
</dbReference>
<dbReference type="InterPro" id="IPR006151">
    <property type="entry name" value="Shikm_DH/Glu-tRNA_Rdtase"/>
</dbReference>
<feature type="domain" description="Quinate/shikimate 5-dehydrogenase/glutamyl-tRNA reductase" evidence="1">
    <location>
        <begin position="58"/>
        <end position="111"/>
    </location>
</feature>
<keyword evidence="3" id="KW-1185">Reference proteome</keyword>
<dbReference type="Proteomes" id="UP000053617">
    <property type="component" value="Unassembled WGS sequence"/>
</dbReference>
<accession>A0A0D2INY4</accession>
<dbReference type="STRING" id="1442369.A0A0D2INY4"/>
<gene>
    <name evidence="2" type="ORF">Z518_05722</name>
</gene>
<evidence type="ECO:0000313" key="3">
    <source>
        <dbReference type="Proteomes" id="UP000053617"/>
    </source>
</evidence>
<protein>
    <recommendedName>
        <fullName evidence="1">Quinate/shikimate 5-dehydrogenase/glutamyl-tRNA reductase domain-containing protein</fullName>
    </recommendedName>
</protein>
<dbReference type="InterPro" id="IPR046346">
    <property type="entry name" value="Aminoacid_DH-like_N_sf"/>
</dbReference>
<dbReference type="GO" id="GO:0019632">
    <property type="term" value="P:shikimate metabolic process"/>
    <property type="evidence" value="ECO:0007669"/>
    <property type="project" value="TreeGrafter"/>
</dbReference>
<dbReference type="Gene3D" id="3.40.50.10860">
    <property type="entry name" value="Leucine Dehydrogenase, chain A, domain 1"/>
    <property type="match status" value="1"/>
</dbReference>
<name>A0A0D2INY4_9EURO</name>
<dbReference type="Gene3D" id="3.40.50.720">
    <property type="entry name" value="NAD(P)-binding Rossmann-like Domain"/>
    <property type="match status" value="1"/>
</dbReference>
<dbReference type="CDD" id="cd01065">
    <property type="entry name" value="NAD_bind_Shikimate_DH"/>
    <property type="match status" value="1"/>
</dbReference>
<organism evidence="2 3">
    <name type="scientific">Rhinocladiella mackenziei CBS 650.93</name>
    <dbReference type="NCBI Taxonomy" id="1442369"/>
    <lineage>
        <taxon>Eukaryota</taxon>
        <taxon>Fungi</taxon>
        <taxon>Dikarya</taxon>
        <taxon>Ascomycota</taxon>
        <taxon>Pezizomycotina</taxon>
        <taxon>Eurotiomycetes</taxon>
        <taxon>Chaetothyriomycetidae</taxon>
        <taxon>Chaetothyriales</taxon>
        <taxon>Herpotrichiellaceae</taxon>
        <taxon>Rhinocladiella</taxon>
    </lineage>
</organism>
<dbReference type="GeneID" id="25293793"/>
<dbReference type="HOGENOM" id="CLU_044063_1_0_1"/>
<proteinExistence type="predicted"/>
<dbReference type="InterPro" id="IPR036291">
    <property type="entry name" value="NAD(P)-bd_dom_sf"/>
</dbReference>
<dbReference type="OrthoDB" id="204377at2759"/>
<dbReference type="SUPFAM" id="SSF51735">
    <property type="entry name" value="NAD(P)-binding Rossmann-fold domains"/>
    <property type="match status" value="1"/>
</dbReference>
<dbReference type="PANTHER" id="PTHR21089:SF26">
    <property type="entry name" value="AROM POLYPEPTIDE, PUTATIVE-RELATED"/>
    <property type="match status" value="1"/>
</dbReference>
<dbReference type="Pfam" id="PF01488">
    <property type="entry name" value="Shikimate_DH"/>
    <property type="match status" value="1"/>
</dbReference>
<dbReference type="InterPro" id="IPR022893">
    <property type="entry name" value="Shikimate_DH_fam"/>
</dbReference>
<dbReference type="VEuPathDB" id="FungiDB:Z518_05722"/>
<dbReference type="SUPFAM" id="SSF53223">
    <property type="entry name" value="Aminoacid dehydrogenase-like, N-terminal domain"/>
    <property type="match status" value="1"/>
</dbReference>
<dbReference type="EMBL" id="KN847478">
    <property type="protein sequence ID" value="KIX04851.1"/>
    <property type="molecule type" value="Genomic_DNA"/>
</dbReference>
<dbReference type="RefSeq" id="XP_013271987.1">
    <property type="nucleotide sequence ID" value="XM_013416533.1"/>
</dbReference>
<dbReference type="GO" id="GO:0009423">
    <property type="term" value="P:chorismate biosynthetic process"/>
    <property type="evidence" value="ECO:0007669"/>
    <property type="project" value="UniProtKB-UniPathway"/>
</dbReference>
<reference evidence="2 3" key="1">
    <citation type="submission" date="2015-01" db="EMBL/GenBank/DDBJ databases">
        <title>The Genome Sequence of Rhinocladiella mackenzie CBS 650.93.</title>
        <authorList>
            <consortium name="The Broad Institute Genomics Platform"/>
            <person name="Cuomo C."/>
            <person name="de Hoog S."/>
            <person name="Gorbushina A."/>
            <person name="Stielow B."/>
            <person name="Teixiera M."/>
            <person name="Abouelleil A."/>
            <person name="Chapman S.B."/>
            <person name="Priest M."/>
            <person name="Young S.K."/>
            <person name="Wortman J."/>
            <person name="Nusbaum C."/>
            <person name="Birren B."/>
        </authorList>
    </citation>
    <scope>NUCLEOTIDE SEQUENCE [LARGE SCALE GENOMIC DNA]</scope>
    <source>
        <strain evidence="2 3">CBS 650.93</strain>
    </source>
</reference>